<keyword evidence="6" id="KW-1185">Reference proteome</keyword>
<protein>
    <submittedName>
        <fullName evidence="5">Transketolase</fullName>
    </submittedName>
</protein>
<dbReference type="Gene3D" id="3.40.50.970">
    <property type="match status" value="1"/>
</dbReference>
<feature type="domain" description="Transketolase N-terminal" evidence="4">
    <location>
        <begin position="28"/>
        <end position="281"/>
    </location>
</feature>
<comment type="similarity">
    <text evidence="2">Belongs to the transketolase family.</text>
</comment>
<dbReference type="Proteomes" id="UP000460257">
    <property type="component" value="Unassembled WGS sequence"/>
</dbReference>
<dbReference type="CDD" id="cd02012">
    <property type="entry name" value="TPP_TK"/>
    <property type="match status" value="1"/>
</dbReference>
<dbReference type="AlphaFoldDB" id="A0A6N7J1F7"/>
<sequence length="285" mass="31344">MKKCNTVEELQEAALKIRQNLLKLCHKENIHIGGDLSITDVMTVLWQYQMNYYPNDIHNENRDRFILSKGHASAVTSFNQAAIGCFSSDDVINEYATDGGRFSMHSCNLVNPYVEVSTGSLGHGFPIACGIAQALRLKNNTTSRVYVVMGDGEQCEGSIWEAATNAAKQRLGNLVSMVDNNGLEADGALKDVAGISSLADRYRVCGWNVVELNGNDIVEIKNAFDNLPAATSSIPTVFICHTTKGKGVSFMENQARWHAGKLDDEQYKKAVESLQNEYGVESIKK</sequence>
<dbReference type="PANTHER" id="PTHR47514">
    <property type="entry name" value="TRANSKETOLASE N-TERMINAL SECTION-RELATED"/>
    <property type="match status" value="1"/>
</dbReference>
<comment type="cofactor">
    <cofactor evidence="1">
        <name>thiamine diphosphate</name>
        <dbReference type="ChEBI" id="CHEBI:58937"/>
    </cofactor>
</comment>
<gene>
    <name evidence="5" type="ORF">FRC54_07025</name>
</gene>
<keyword evidence="3" id="KW-0786">Thiamine pyrophosphate</keyword>
<dbReference type="InterPro" id="IPR029061">
    <property type="entry name" value="THDP-binding"/>
</dbReference>
<dbReference type="InterPro" id="IPR005474">
    <property type="entry name" value="Transketolase_N"/>
</dbReference>
<comment type="caution">
    <text evidence="5">The sequence shown here is derived from an EMBL/GenBank/DDBJ whole genome shotgun (WGS) entry which is preliminary data.</text>
</comment>
<evidence type="ECO:0000256" key="2">
    <source>
        <dbReference type="ARBA" id="ARBA00007131"/>
    </source>
</evidence>
<dbReference type="PANTHER" id="PTHR47514:SF1">
    <property type="entry name" value="TRANSKETOLASE N-TERMINAL SECTION-RELATED"/>
    <property type="match status" value="1"/>
</dbReference>
<evidence type="ECO:0000313" key="5">
    <source>
        <dbReference type="EMBL" id="MQN01659.1"/>
    </source>
</evidence>
<dbReference type="SUPFAM" id="SSF52518">
    <property type="entry name" value="Thiamin diphosphate-binding fold (THDP-binding)"/>
    <property type="match status" value="1"/>
</dbReference>
<reference evidence="5" key="1">
    <citation type="journal article" date="2020" name="Appl. Environ. Microbiol.">
        <title>Medium-Chain Fatty Acid Synthesis by 'Candidatus Weimeria bifida' gen. nov., sp. nov., and 'Candidatus Pseudoramibacter fermentans' sp. nov.</title>
        <authorList>
            <person name="Scarborough M.J."/>
            <person name="Myers K.S."/>
            <person name="Donohue T.J."/>
            <person name="Noguera D.R."/>
        </authorList>
    </citation>
    <scope>NUCLEOTIDE SEQUENCE</scope>
    <source>
        <strain evidence="5">LCO1.1</strain>
    </source>
</reference>
<evidence type="ECO:0000313" key="6">
    <source>
        <dbReference type="Proteomes" id="UP000460257"/>
    </source>
</evidence>
<dbReference type="EMBL" id="VOGC01000006">
    <property type="protein sequence ID" value="MQN01659.1"/>
    <property type="molecule type" value="Genomic_DNA"/>
</dbReference>
<dbReference type="Pfam" id="PF00456">
    <property type="entry name" value="Transketolase_N"/>
    <property type="match status" value="1"/>
</dbReference>
<accession>A0A6N7J1F7</accession>
<evidence type="ECO:0000256" key="1">
    <source>
        <dbReference type="ARBA" id="ARBA00001964"/>
    </source>
</evidence>
<organism evidence="5 6">
    <name type="scientific">Candidatus Weimeria bifida</name>
    <dbReference type="NCBI Taxonomy" id="2599074"/>
    <lineage>
        <taxon>Bacteria</taxon>
        <taxon>Bacillati</taxon>
        <taxon>Bacillota</taxon>
        <taxon>Clostridia</taxon>
        <taxon>Lachnospirales</taxon>
        <taxon>Lachnospiraceae</taxon>
        <taxon>Candidatus Weimeria</taxon>
    </lineage>
</organism>
<evidence type="ECO:0000259" key="4">
    <source>
        <dbReference type="Pfam" id="PF00456"/>
    </source>
</evidence>
<proteinExistence type="inferred from homology"/>
<evidence type="ECO:0000256" key="3">
    <source>
        <dbReference type="ARBA" id="ARBA00023052"/>
    </source>
</evidence>
<name>A0A6N7J1F7_9FIRM</name>